<evidence type="ECO:0000256" key="3">
    <source>
        <dbReference type="ARBA" id="ARBA00023242"/>
    </source>
</evidence>
<organism evidence="8 9">
    <name type="scientific">Dictyostelium purpureum</name>
    <name type="common">Slime mold</name>
    <dbReference type="NCBI Taxonomy" id="5786"/>
    <lineage>
        <taxon>Eukaryota</taxon>
        <taxon>Amoebozoa</taxon>
        <taxon>Evosea</taxon>
        <taxon>Eumycetozoa</taxon>
        <taxon>Dictyostelia</taxon>
        <taxon>Dictyosteliales</taxon>
        <taxon>Dictyosteliaceae</taxon>
        <taxon>Dictyostelium</taxon>
    </lineage>
</organism>
<comment type="subcellular location">
    <subcellularLocation>
        <location evidence="1">Nucleus</location>
    </subcellularLocation>
</comment>
<dbReference type="InterPro" id="IPR039182">
    <property type="entry name" value="Pop1"/>
</dbReference>
<feature type="domain" description="POP1 C-terminal" evidence="7">
    <location>
        <begin position="735"/>
        <end position="821"/>
    </location>
</feature>
<protein>
    <submittedName>
        <fullName evidence="8">Uncharacterized protein</fullName>
    </submittedName>
</protein>
<dbReference type="Pfam" id="PF22770">
    <property type="entry name" value="POP1_C"/>
    <property type="match status" value="1"/>
</dbReference>
<dbReference type="InterPro" id="IPR009723">
    <property type="entry name" value="Pop1_N"/>
</dbReference>
<keyword evidence="2" id="KW-0819">tRNA processing</keyword>
<evidence type="ECO:0000256" key="2">
    <source>
        <dbReference type="ARBA" id="ARBA00022694"/>
    </source>
</evidence>
<dbReference type="VEuPathDB" id="AmoebaDB:DICPUDRAFT_36629"/>
<dbReference type="PANTHER" id="PTHR22731:SF3">
    <property type="entry name" value="RIBONUCLEASES P_MRP PROTEIN SUBUNIT POP1"/>
    <property type="match status" value="1"/>
</dbReference>
<dbReference type="InParanoid" id="F0ZRC9"/>
<dbReference type="OMA" id="RRTMSHN"/>
<gene>
    <name evidence="8" type="ORF">DICPUDRAFT_36629</name>
</gene>
<dbReference type="GO" id="GO:0001682">
    <property type="term" value="P:tRNA 5'-leader removal"/>
    <property type="evidence" value="ECO:0007669"/>
    <property type="project" value="InterPro"/>
</dbReference>
<dbReference type="GO" id="GO:0000172">
    <property type="term" value="C:ribonuclease MRP complex"/>
    <property type="evidence" value="ECO:0000318"/>
    <property type="project" value="GO_Central"/>
</dbReference>
<dbReference type="GeneID" id="10504323"/>
<dbReference type="PANTHER" id="PTHR22731">
    <property type="entry name" value="RIBONUCLEASES P/MRP PROTEIN SUBUNIT POP1"/>
    <property type="match status" value="1"/>
</dbReference>
<keyword evidence="3" id="KW-0539">Nucleus</keyword>
<dbReference type="Pfam" id="PF06978">
    <property type="entry name" value="POP1_N"/>
    <property type="match status" value="2"/>
</dbReference>
<dbReference type="GO" id="GO:0008033">
    <property type="term" value="P:tRNA processing"/>
    <property type="evidence" value="ECO:0000318"/>
    <property type="project" value="GO_Central"/>
</dbReference>
<feature type="domain" description="Pop1 N-terminal" evidence="5">
    <location>
        <begin position="146"/>
        <end position="211"/>
    </location>
</feature>
<evidence type="ECO:0000313" key="8">
    <source>
        <dbReference type="EMBL" id="EGC33493.1"/>
    </source>
</evidence>
<dbReference type="RefSeq" id="XP_003289967.1">
    <property type="nucleotide sequence ID" value="XM_003289919.1"/>
</dbReference>
<dbReference type="STRING" id="5786.F0ZRC9"/>
<dbReference type="InterPro" id="IPR012590">
    <property type="entry name" value="POPLD_dom"/>
</dbReference>
<name>F0ZRC9_DICPU</name>
<feature type="compositionally biased region" description="Low complexity" evidence="4">
    <location>
        <begin position="8"/>
        <end position="34"/>
    </location>
</feature>
<dbReference type="SUPFAM" id="SSF103025">
    <property type="entry name" value="Folate-binding domain"/>
    <property type="match status" value="1"/>
</dbReference>
<dbReference type="OrthoDB" id="442863at2759"/>
<sequence length="823" mass="95313">MDNSGLENASSTSTSTTTTNNSGTATSTANINNNDFNDTIDTSKENFIAPPTIKVIPFINSRKKEIKEFMKMVQTKKSNSRSFQTLPRYLRRRTMSHNVYRLPVHLRKKGKYEMEKSATSSGGNLTKEKKMVRKSKRRPSYLLRDYERRQKQFKWLETHIWHAKRMKMLNLWGHKIAKSINRKGVRSTFRASSHLSTIYDSSYFNCIEIKGTESNIINFFKRFTDPNSISISNKGFLNGSREGSIDLYYTDRFPFHFICPTRFLWKQEIENDNKNVNNKERMIWIWIHPAALNEITFIFEKNAGEYNLNINNLEHGLQRFELTGSKSHAVLNSILFLRQDKDSVNNNSNQLDSNHVWELLNSLRTPATLPKGTVISLKVHDPRLACKIPTETALSARTVSKPQIKKQQTAQPTQQHSINQIIVNWTHYCKQVAVSDLWCSEKRSSISKNIEPNNSVNQRRKNLKDFNEIGSKYSSPSIMLVQRDGGLTRGYGSGWDIIVPAGWGLAFWIPLIYSGAWSIGLEDRDRFLLEQGLPSYPKDFPDCKAGIEYNQLLAFIKQEKYNRTPKSKKINYLKNSIFFPFSPYWEWVLKFNKNEILDFNISGEPEQKEEESEKEENKEIEHKSKKLKNIIGTEGEVVLKSQPYFVYRGKLALSLIDPDNYPVMKNSTYIPFDQEYINKPNDRGLLRVSIKMFHRGKPLPNSVIYEPLESDVELLQYKYYKRDYSPIQLESPKLKKLKKPSTITTNDLFEYYDQMGRKPIGFVTNGEQSLARGFGSGIGYCSATEFVRIQNYSIEKNYTPKGFAFIQNPKSRTLYPVILTIQP</sequence>
<dbReference type="AlphaFoldDB" id="F0ZRC9"/>
<dbReference type="Proteomes" id="UP000001064">
    <property type="component" value="Unassembled WGS sequence"/>
</dbReference>
<feature type="domain" description="Pop1 N-terminal" evidence="5">
    <location>
        <begin position="58"/>
        <end position="137"/>
    </location>
</feature>
<evidence type="ECO:0000256" key="1">
    <source>
        <dbReference type="ARBA" id="ARBA00004123"/>
    </source>
</evidence>
<evidence type="ECO:0000259" key="5">
    <source>
        <dbReference type="Pfam" id="PF06978"/>
    </source>
</evidence>
<accession>F0ZRC9</accession>
<feature type="region of interest" description="Disordered" evidence="4">
    <location>
        <begin position="111"/>
        <end position="136"/>
    </location>
</feature>
<dbReference type="KEGG" id="dpp:DICPUDRAFT_36629"/>
<evidence type="ECO:0000259" key="7">
    <source>
        <dbReference type="Pfam" id="PF22770"/>
    </source>
</evidence>
<dbReference type="GO" id="GO:0005655">
    <property type="term" value="C:nucleolar ribonuclease P complex"/>
    <property type="evidence" value="ECO:0000318"/>
    <property type="project" value="GO_Central"/>
</dbReference>
<dbReference type="EMBL" id="GL871139">
    <property type="protein sequence ID" value="EGC33493.1"/>
    <property type="molecule type" value="Genomic_DNA"/>
</dbReference>
<reference evidence="9" key="1">
    <citation type="journal article" date="2011" name="Genome Biol.">
        <title>Comparative genomics of the social amoebae Dictyostelium discoideum and Dictyostelium purpureum.</title>
        <authorList>
            <consortium name="US DOE Joint Genome Institute (JGI-PGF)"/>
            <person name="Sucgang R."/>
            <person name="Kuo A."/>
            <person name="Tian X."/>
            <person name="Salerno W."/>
            <person name="Parikh A."/>
            <person name="Feasley C.L."/>
            <person name="Dalin E."/>
            <person name="Tu H."/>
            <person name="Huang E."/>
            <person name="Barry K."/>
            <person name="Lindquist E."/>
            <person name="Shapiro H."/>
            <person name="Bruce D."/>
            <person name="Schmutz J."/>
            <person name="Salamov A."/>
            <person name="Fey P."/>
            <person name="Gaudet P."/>
            <person name="Anjard C."/>
            <person name="Babu M.M."/>
            <person name="Basu S."/>
            <person name="Bushmanova Y."/>
            <person name="van der Wel H."/>
            <person name="Katoh-Kurasawa M."/>
            <person name="Dinh C."/>
            <person name="Coutinho P.M."/>
            <person name="Saito T."/>
            <person name="Elias M."/>
            <person name="Schaap P."/>
            <person name="Kay R.R."/>
            <person name="Henrissat B."/>
            <person name="Eichinger L."/>
            <person name="Rivero F."/>
            <person name="Putnam N.H."/>
            <person name="West C.M."/>
            <person name="Loomis W.F."/>
            <person name="Chisholm R.L."/>
            <person name="Shaulsky G."/>
            <person name="Strassmann J.E."/>
            <person name="Queller D.C."/>
            <person name="Kuspa A."/>
            <person name="Grigoriev I.V."/>
        </authorList>
    </citation>
    <scope>NUCLEOTIDE SEQUENCE [LARGE SCALE GENOMIC DNA]</scope>
    <source>
        <strain evidence="9">QSDP1</strain>
    </source>
</reference>
<evidence type="ECO:0000313" key="9">
    <source>
        <dbReference type="Proteomes" id="UP000001064"/>
    </source>
</evidence>
<keyword evidence="9" id="KW-1185">Reference proteome</keyword>
<feature type="region of interest" description="Disordered" evidence="4">
    <location>
        <begin position="1"/>
        <end position="34"/>
    </location>
</feature>
<evidence type="ECO:0000259" key="6">
    <source>
        <dbReference type="Pfam" id="PF08170"/>
    </source>
</evidence>
<evidence type="ECO:0000256" key="4">
    <source>
        <dbReference type="SAM" id="MobiDB-lite"/>
    </source>
</evidence>
<feature type="domain" description="POPLD" evidence="6">
    <location>
        <begin position="494"/>
        <end position="585"/>
    </location>
</feature>
<dbReference type="eggNOG" id="KOG3322">
    <property type="taxonomic scope" value="Eukaryota"/>
</dbReference>
<dbReference type="InterPro" id="IPR055079">
    <property type="entry name" value="POP1_C"/>
</dbReference>
<dbReference type="FunCoup" id="F0ZRC9">
    <property type="interactions" value="589"/>
</dbReference>
<proteinExistence type="predicted"/>
<dbReference type="Pfam" id="PF08170">
    <property type="entry name" value="POPLD"/>
    <property type="match status" value="1"/>
</dbReference>